<dbReference type="OrthoDB" id="10039147at2759"/>
<dbReference type="GO" id="GO:0005783">
    <property type="term" value="C:endoplasmic reticulum"/>
    <property type="evidence" value="ECO:0007669"/>
    <property type="project" value="InterPro"/>
</dbReference>
<evidence type="ECO:0000256" key="4">
    <source>
        <dbReference type="ARBA" id="ARBA00023136"/>
    </source>
</evidence>
<keyword evidence="6" id="KW-0732">Signal</keyword>
<keyword evidence="2" id="KW-0812">Transmembrane</keyword>
<evidence type="ECO:0000313" key="8">
    <source>
        <dbReference type="Proteomes" id="UP000716291"/>
    </source>
</evidence>
<protein>
    <recommendedName>
        <fullName evidence="9">Coiled-coil domain-containing protein 47</fullName>
    </recommendedName>
</protein>
<evidence type="ECO:0000256" key="3">
    <source>
        <dbReference type="ARBA" id="ARBA00022989"/>
    </source>
</evidence>
<dbReference type="EMBL" id="JAANQT010000008">
    <property type="protein sequence ID" value="KAG1316071.1"/>
    <property type="molecule type" value="Genomic_DNA"/>
</dbReference>
<feature type="region of interest" description="Disordered" evidence="5">
    <location>
        <begin position="331"/>
        <end position="365"/>
    </location>
</feature>
<evidence type="ECO:0000256" key="2">
    <source>
        <dbReference type="ARBA" id="ARBA00022692"/>
    </source>
</evidence>
<evidence type="ECO:0000313" key="7">
    <source>
        <dbReference type="EMBL" id="KAG1316071.1"/>
    </source>
</evidence>
<keyword evidence="3" id="KW-1133">Transmembrane helix</keyword>
<gene>
    <name evidence="7" type="ORF">G6F64_000125</name>
</gene>
<feature type="compositionally biased region" description="Basic residues" evidence="5">
    <location>
        <begin position="355"/>
        <end position="365"/>
    </location>
</feature>
<keyword evidence="4" id="KW-0472">Membrane</keyword>
<dbReference type="PANTHER" id="PTHR12883">
    <property type="entry name" value="ADIPOCYTE-SPECIFIC PROTEIN 4-RELATED"/>
    <property type="match status" value="1"/>
</dbReference>
<comment type="subcellular location">
    <subcellularLocation>
        <location evidence="1">Membrane</location>
        <topology evidence="1">Single-pass membrane protein</topology>
    </subcellularLocation>
</comment>
<dbReference type="Pfam" id="PF07946">
    <property type="entry name" value="CCDC47"/>
    <property type="match status" value="1"/>
</dbReference>
<keyword evidence="8" id="KW-1185">Reference proteome</keyword>
<reference evidence="7" key="1">
    <citation type="journal article" date="2020" name="Microb. Genom.">
        <title>Genetic diversity of clinical and environmental Mucorales isolates obtained from an investigation of mucormycosis cases among solid organ transplant recipients.</title>
        <authorList>
            <person name="Nguyen M.H."/>
            <person name="Kaul D."/>
            <person name="Muto C."/>
            <person name="Cheng S.J."/>
            <person name="Richter R.A."/>
            <person name="Bruno V.M."/>
            <person name="Liu G."/>
            <person name="Beyhan S."/>
            <person name="Sundermann A.J."/>
            <person name="Mounaud S."/>
            <person name="Pasculle A.W."/>
            <person name="Nierman W.C."/>
            <person name="Driscoll E."/>
            <person name="Cumbie R."/>
            <person name="Clancy C.J."/>
            <person name="Dupont C.L."/>
        </authorList>
    </citation>
    <scope>NUCLEOTIDE SEQUENCE</scope>
    <source>
        <strain evidence="7">GL11</strain>
    </source>
</reference>
<feature type="chain" id="PRO_5040346167" description="Coiled-coil domain-containing protein 47" evidence="6">
    <location>
        <begin position="20"/>
        <end position="365"/>
    </location>
</feature>
<dbReference type="PANTHER" id="PTHR12883:SF0">
    <property type="entry name" value="PAT COMPLEX SUBUNIT CCDC47"/>
    <property type="match status" value="1"/>
</dbReference>
<accession>A0A9P7BYI5</accession>
<evidence type="ECO:0008006" key="9">
    <source>
        <dbReference type="Google" id="ProtNLM"/>
    </source>
</evidence>
<dbReference type="GO" id="GO:0005509">
    <property type="term" value="F:calcium ion binding"/>
    <property type="evidence" value="ECO:0007669"/>
    <property type="project" value="InterPro"/>
</dbReference>
<dbReference type="AlphaFoldDB" id="A0A9P7BYI5"/>
<name>A0A9P7BYI5_RHIOR</name>
<dbReference type="InterPro" id="IPR012879">
    <property type="entry name" value="CCDC47"/>
</dbReference>
<feature type="signal peptide" evidence="6">
    <location>
        <begin position="1"/>
        <end position="19"/>
    </location>
</feature>
<evidence type="ECO:0000256" key="6">
    <source>
        <dbReference type="SAM" id="SignalP"/>
    </source>
</evidence>
<sequence>MSKFISSLALAHVLSFVSAEEETMVEKKPIEVSSDNIMVRAFTLQDFQMEIVLSITFLLFTLVWYQGKSNNMKKAKSWLGTQVEYLHSQFTLVGDGKSLLIKDGPADYLLYVSGRRHVQFGHWWLKLKPRNDLLTYFTTQVLAMMGQVKPAADRVTLKLVLERALPERFVFAVMNKSESSELVKKRFDLNRVAKLGSSKAIPNSLTVYTESQKLADLILSTTRIGEIITSAADRLESLVVSSLPSEEPSKYENDGPLTISLSFLMSSDKTLDPLVELACELPDVISELKLTADIRNQVSKNRDQLRKEYAKIIAAERAEELAKKKAEAKKAEAEKIKKMSPSEQRKYEEKERLRQLKKQQKKKKV</sequence>
<organism evidence="7 8">
    <name type="scientific">Rhizopus oryzae</name>
    <name type="common">Mucormycosis agent</name>
    <name type="synonym">Rhizopus arrhizus var. delemar</name>
    <dbReference type="NCBI Taxonomy" id="64495"/>
    <lineage>
        <taxon>Eukaryota</taxon>
        <taxon>Fungi</taxon>
        <taxon>Fungi incertae sedis</taxon>
        <taxon>Mucoromycota</taxon>
        <taxon>Mucoromycotina</taxon>
        <taxon>Mucoromycetes</taxon>
        <taxon>Mucorales</taxon>
        <taxon>Mucorineae</taxon>
        <taxon>Rhizopodaceae</taxon>
        <taxon>Rhizopus</taxon>
    </lineage>
</organism>
<proteinExistence type="predicted"/>
<dbReference type="GO" id="GO:0016020">
    <property type="term" value="C:membrane"/>
    <property type="evidence" value="ECO:0007669"/>
    <property type="project" value="UniProtKB-SubCell"/>
</dbReference>
<feature type="compositionally biased region" description="Basic and acidic residues" evidence="5">
    <location>
        <begin position="343"/>
        <end position="354"/>
    </location>
</feature>
<evidence type="ECO:0000256" key="1">
    <source>
        <dbReference type="ARBA" id="ARBA00004167"/>
    </source>
</evidence>
<dbReference type="Proteomes" id="UP000716291">
    <property type="component" value="Unassembled WGS sequence"/>
</dbReference>
<dbReference type="GO" id="GO:0032469">
    <property type="term" value="P:endoplasmic reticulum calcium ion homeostasis"/>
    <property type="evidence" value="ECO:0007669"/>
    <property type="project" value="InterPro"/>
</dbReference>
<comment type="caution">
    <text evidence="7">The sequence shown here is derived from an EMBL/GenBank/DDBJ whole genome shotgun (WGS) entry which is preliminary data.</text>
</comment>
<evidence type="ECO:0000256" key="5">
    <source>
        <dbReference type="SAM" id="MobiDB-lite"/>
    </source>
</evidence>